<dbReference type="EMBL" id="QROI01000009">
    <property type="protein sequence ID" value="RHL15685.1"/>
    <property type="molecule type" value="Genomic_DNA"/>
</dbReference>
<sequence>MVIWILGIYKNNDMWIYNKHIYDKLSELRKINRLSSSKMRFLLKTNQIILINHIERLPYDETTIQRIHRNE</sequence>
<organism evidence="1 2">
    <name type="scientific">Phocaeicola plebeius</name>
    <dbReference type="NCBI Taxonomy" id="310297"/>
    <lineage>
        <taxon>Bacteria</taxon>
        <taxon>Pseudomonadati</taxon>
        <taxon>Bacteroidota</taxon>
        <taxon>Bacteroidia</taxon>
        <taxon>Bacteroidales</taxon>
        <taxon>Bacteroidaceae</taxon>
        <taxon>Phocaeicola</taxon>
    </lineage>
</organism>
<name>A0A415J666_9BACT</name>
<proteinExistence type="predicted"/>
<evidence type="ECO:0000313" key="1">
    <source>
        <dbReference type="EMBL" id="RHL15685.1"/>
    </source>
</evidence>
<dbReference type="Proteomes" id="UP000284916">
    <property type="component" value="Unassembled WGS sequence"/>
</dbReference>
<evidence type="ECO:0000313" key="2">
    <source>
        <dbReference type="Proteomes" id="UP000284916"/>
    </source>
</evidence>
<comment type="caution">
    <text evidence="1">The sequence shown here is derived from an EMBL/GenBank/DDBJ whole genome shotgun (WGS) entry which is preliminary data.</text>
</comment>
<protein>
    <submittedName>
        <fullName evidence="1">Uncharacterized protein</fullName>
    </submittedName>
</protein>
<accession>A0A415J666</accession>
<gene>
    <name evidence="1" type="ORF">DW035_06835</name>
</gene>
<dbReference type="AlphaFoldDB" id="A0A415J666"/>
<reference evidence="1 2" key="1">
    <citation type="submission" date="2018-08" db="EMBL/GenBank/DDBJ databases">
        <title>A genome reference for cultivated species of the human gut microbiota.</title>
        <authorList>
            <person name="Zou Y."/>
            <person name="Xue W."/>
            <person name="Luo G."/>
        </authorList>
    </citation>
    <scope>NUCLEOTIDE SEQUENCE [LARGE SCALE GENOMIC DNA]</scope>
    <source>
        <strain evidence="1 2">AF39-11</strain>
    </source>
</reference>